<proteinExistence type="predicted"/>
<feature type="transmembrane region" description="Helical" evidence="1">
    <location>
        <begin position="206"/>
        <end position="231"/>
    </location>
</feature>
<feature type="transmembrane region" description="Helical" evidence="1">
    <location>
        <begin position="558"/>
        <end position="577"/>
    </location>
</feature>
<accession>A0A2N9HMR8</accession>
<feature type="transmembrane region" description="Helical" evidence="1">
    <location>
        <begin position="96"/>
        <end position="117"/>
    </location>
</feature>
<dbReference type="EMBL" id="OIVN01003702">
    <property type="protein sequence ID" value="SPD13033.1"/>
    <property type="molecule type" value="Genomic_DNA"/>
</dbReference>
<evidence type="ECO:0000313" key="2">
    <source>
        <dbReference type="EMBL" id="SPD13033.1"/>
    </source>
</evidence>
<feature type="transmembrane region" description="Helical" evidence="1">
    <location>
        <begin position="147"/>
        <end position="165"/>
    </location>
</feature>
<feature type="transmembrane region" description="Helical" evidence="1">
    <location>
        <begin position="50"/>
        <end position="70"/>
    </location>
</feature>
<dbReference type="AlphaFoldDB" id="A0A2N9HMR8"/>
<feature type="transmembrane region" description="Helical" evidence="1">
    <location>
        <begin position="324"/>
        <end position="348"/>
    </location>
</feature>
<feature type="transmembrane region" description="Helical" evidence="1">
    <location>
        <begin position="177"/>
        <end position="200"/>
    </location>
</feature>
<feature type="transmembrane region" description="Helical" evidence="1">
    <location>
        <begin position="389"/>
        <end position="409"/>
    </location>
</feature>
<feature type="transmembrane region" description="Helical" evidence="1">
    <location>
        <begin position="653"/>
        <end position="673"/>
    </location>
</feature>
<keyword evidence="1" id="KW-0812">Transmembrane</keyword>
<keyword evidence="1" id="KW-1133">Transmembrane helix</keyword>
<feature type="transmembrane region" description="Helical" evidence="1">
    <location>
        <begin position="295"/>
        <end position="318"/>
    </location>
</feature>
<feature type="transmembrane region" description="Helical" evidence="1">
    <location>
        <begin position="473"/>
        <end position="496"/>
    </location>
</feature>
<feature type="transmembrane region" description="Helical" evidence="1">
    <location>
        <begin position="416"/>
        <end position="433"/>
    </location>
</feature>
<protein>
    <submittedName>
        <fullName evidence="2">Uncharacterized protein</fullName>
    </submittedName>
</protein>
<gene>
    <name evidence="2" type="ORF">FSB_LOCUS40915</name>
</gene>
<feature type="transmembrane region" description="Helical" evidence="1">
    <location>
        <begin position="589"/>
        <end position="609"/>
    </location>
</feature>
<feature type="transmembrane region" description="Helical" evidence="1">
    <location>
        <begin position="355"/>
        <end position="377"/>
    </location>
</feature>
<keyword evidence="1" id="KW-0472">Membrane</keyword>
<evidence type="ECO:0000256" key="1">
    <source>
        <dbReference type="SAM" id="Phobius"/>
    </source>
</evidence>
<name>A0A2N9HMR8_FAGSY</name>
<feature type="transmembrane region" description="Helical" evidence="1">
    <location>
        <begin position="24"/>
        <end position="43"/>
    </location>
</feature>
<organism evidence="2">
    <name type="scientific">Fagus sylvatica</name>
    <name type="common">Beechnut</name>
    <dbReference type="NCBI Taxonomy" id="28930"/>
    <lineage>
        <taxon>Eukaryota</taxon>
        <taxon>Viridiplantae</taxon>
        <taxon>Streptophyta</taxon>
        <taxon>Embryophyta</taxon>
        <taxon>Tracheophyta</taxon>
        <taxon>Spermatophyta</taxon>
        <taxon>Magnoliopsida</taxon>
        <taxon>eudicotyledons</taxon>
        <taxon>Gunneridae</taxon>
        <taxon>Pentapetalae</taxon>
        <taxon>rosids</taxon>
        <taxon>fabids</taxon>
        <taxon>Fagales</taxon>
        <taxon>Fagaceae</taxon>
        <taxon>Fagus</taxon>
    </lineage>
</organism>
<reference evidence="2" key="1">
    <citation type="submission" date="2018-02" db="EMBL/GenBank/DDBJ databases">
        <authorList>
            <person name="Cohen D.B."/>
            <person name="Kent A.D."/>
        </authorList>
    </citation>
    <scope>NUCLEOTIDE SEQUENCE</scope>
</reference>
<sequence>MVGLVLGCVWVVTACRLVSLGVFGWVFVGLLLLGCACWAFGAFGSLGVALWLGVVVLSVGCCLGLFGGLVRVGCDLFGRLSAVCFGGCVLGSFGGFVWWLFVGFCWLVGWGVFGWVVTGGLARWGCWLVQVFGPFGCWGWLVGFGPFGFSVGVCLVWVVFGVAVCRLGVLAWGCSSCWFGVFGCVVGLLCVGFSLGGLVGGLVTVWLFWVLLFGVTVGWISLGVCWVFGVVGVGCVVGFWWVCVGWWLLGRCVGLAVLGVFWCRLPLFFGVFGWGCLRGLVVGVLCLAIVPACGWVLVGVCLAWGFCVPGFGFGLLAWGLCRGLVLGCVGLGPFVCWALSLGVLLGVVPLGPPGLSLGVCLWLAAVHACLVGCPWGVLSFGVVVWHSWGVIWLGRSGAVWLLLGVLWLGGRSLCPVWSLGVLVGVWWVGSVLVRPCAMCGAVRLLEALVHSGSNFGQRCGNSQMCQDHVSVPIGFVSVVVTFWFWASPGILSRLMLVKKGLNHSSRLFWVRFTVWPFRFSVGRLLISAFGQLDRCLAFEVCLGLQWLPPGFGFSAPPLSSWIWVGWMLIVGLVFWQLSLVDCVACSGAGWLLSHTFAGLCPFYVTVVQLRVRLLGLFRPQLSASVCFFRALEVWIPTVALSASTIVSHKFVPFNLLLVWASVCFWWSVALFRYSCWPFAWGVLRALVSLIHGVRHVVAEDPFLTCGQVLALWG</sequence>